<dbReference type="Proteomes" id="UP001479436">
    <property type="component" value="Unassembled WGS sequence"/>
</dbReference>
<dbReference type="SUPFAM" id="SSF48350">
    <property type="entry name" value="GTPase activation domain, GAP"/>
    <property type="match status" value="1"/>
</dbReference>
<comment type="caution">
    <text evidence="4">The sequence shown here is derived from an EMBL/GenBank/DDBJ whole genome shotgun (WGS) entry which is preliminary data.</text>
</comment>
<evidence type="ECO:0000256" key="1">
    <source>
        <dbReference type="ARBA" id="ARBA00022468"/>
    </source>
</evidence>
<evidence type="ECO:0000256" key="2">
    <source>
        <dbReference type="SAM" id="MobiDB-lite"/>
    </source>
</evidence>
<accession>A0ABR2W1M4</accession>
<protein>
    <recommendedName>
        <fullName evidence="3">Ras-GAP domain-containing protein</fullName>
    </recommendedName>
</protein>
<dbReference type="Gene3D" id="1.10.506.10">
    <property type="entry name" value="GTPase Activation - p120gap, domain 1"/>
    <property type="match status" value="1"/>
</dbReference>
<feature type="domain" description="Ras-GAP" evidence="3">
    <location>
        <begin position="110"/>
        <end position="374"/>
    </location>
</feature>
<dbReference type="InterPro" id="IPR001936">
    <property type="entry name" value="RasGAP_dom"/>
</dbReference>
<name>A0ABR2W1M4_9FUNG</name>
<dbReference type="SMART" id="SM00323">
    <property type="entry name" value="RasGAP"/>
    <property type="match status" value="1"/>
</dbReference>
<dbReference type="PANTHER" id="PTHR10194">
    <property type="entry name" value="RAS GTPASE-ACTIVATING PROTEINS"/>
    <property type="match status" value="1"/>
</dbReference>
<keyword evidence="1" id="KW-0343">GTPase activation</keyword>
<organism evidence="4 5">
    <name type="scientific">Basidiobolus ranarum</name>
    <dbReference type="NCBI Taxonomy" id="34480"/>
    <lineage>
        <taxon>Eukaryota</taxon>
        <taxon>Fungi</taxon>
        <taxon>Fungi incertae sedis</taxon>
        <taxon>Zoopagomycota</taxon>
        <taxon>Entomophthoromycotina</taxon>
        <taxon>Basidiobolomycetes</taxon>
        <taxon>Basidiobolales</taxon>
        <taxon>Basidiobolaceae</taxon>
        <taxon>Basidiobolus</taxon>
    </lineage>
</organism>
<dbReference type="InterPro" id="IPR039360">
    <property type="entry name" value="Ras_GTPase"/>
</dbReference>
<dbReference type="EMBL" id="JASJQH010007159">
    <property type="protein sequence ID" value="KAK9717130.1"/>
    <property type="molecule type" value="Genomic_DNA"/>
</dbReference>
<feature type="compositionally biased region" description="Basic and acidic residues" evidence="2">
    <location>
        <begin position="518"/>
        <end position="529"/>
    </location>
</feature>
<proteinExistence type="predicted"/>
<reference evidence="4 5" key="1">
    <citation type="submission" date="2023-04" db="EMBL/GenBank/DDBJ databases">
        <title>Genome of Basidiobolus ranarum AG-B5.</title>
        <authorList>
            <person name="Stajich J.E."/>
            <person name="Carter-House D."/>
            <person name="Gryganskyi A."/>
        </authorList>
    </citation>
    <scope>NUCLEOTIDE SEQUENCE [LARGE SCALE GENOMIC DNA]</scope>
    <source>
        <strain evidence="4 5">AG-B5</strain>
    </source>
</reference>
<keyword evidence="5" id="KW-1185">Reference proteome</keyword>
<feature type="region of interest" description="Disordered" evidence="2">
    <location>
        <begin position="1"/>
        <end position="24"/>
    </location>
</feature>
<gene>
    <name evidence="4" type="ORF">K7432_006427</name>
</gene>
<dbReference type="InterPro" id="IPR008936">
    <property type="entry name" value="Rho_GTPase_activation_prot"/>
</dbReference>
<sequence>MAGPPSEVGSQMSRSREREPVSRLKATIQRQSHRLSLFVNKPLARENSIKSTNSTASSSYYSKQIGDLLMADDFQLLVAICQTTIGGDSAATFAKAIIVWLKQEDSSWLEHFLKRILKQKMAENYAKGLDASDTLRENCMTTKLMNSFLWYEGQGYLVDSLHHTILSIHPFASNCEIDGFRLGREYSSEEIDEHKDYLEKACVMLLASMVGNQHKMPASFRRLCHFMKTEIENTWGPMAAKPRVETDESKSNRTSVTMSSYWKRLSNEIVTSISKTGNYIIYPSKAEELDQKRPRSEIYYSAGKENKVSRNSGSWKQDTMMSASEKAVGSLLFLRFFIPAIISPDHYSLVDECVSVEERRGFLLCAKVLTGMCNNIDFGKKETYIRIMNPFIHEYRGMVKSFVKFASASSLGGNRRRPDTEEAQEVHNRGLSSIGVSEDMIDFLYSNIAKIERDLQAAVQLFSTNEANHVLSSFTSLKALVLESVRERQQQQAKQSNSQPSSVYRLIRKFGFFQPKTKVEEDSSKDTRIDGCVTPKISRHPAPSIKDQRYMSWA</sequence>
<evidence type="ECO:0000313" key="4">
    <source>
        <dbReference type="EMBL" id="KAK9717130.1"/>
    </source>
</evidence>
<evidence type="ECO:0000313" key="5">
    <source>
        <dbReference type="Proteomes" id="UP001479436"/>
    </source>
</evidence>
<dbReference type="Pfam" id="PF00616">
    <property type="entry name" value="RasGAP"/>
    <property type="match status" value="1"/>
</dbReference>
<feature type="region of interest" description="Disordered" evidence="2">
    <location>
        <begin position="518"/>
        <end position="554"/>
    </location>
</feature>
<dbReference type="PANTHER" id="PTHR10194:SF60">
    <property type="entry name" value="RAS GTPASE-ACTIVATING PROTEIN RASKOL"/>
    <property type="match status" value="1"/>
</dbReference>
<evidence type="ECO:0000259" key="3">
    <source>
        <dbReference type="PROSITE" id="PS50018"/>
    </source>
</evidence>
<dbReference type="PROSITE" id="PS50018">
    <property type="entry name" value="RAS_GTPASE_ACTIV_2"/>
    <property type="match status" value="1"/>
</dbReference>